<dbReference type="Proteomes" id="UP000321567">
    <property type="component" value="Unassembled WGS sequence"/>
</dbReference>
<feature type="binding site" evidence="9">
    <location>
        <begin position="54"/>
        <end position="57"/>
    </location>
    <ligand>
        <name>substrate</name>
    </ligand>
</feature>
<gene>
    <name evidence="12" type="ORF">ROR02_20700</name>
</gene>
<keyword evidence="2 7" id="KW-0963">Cytoplasm</keyword>
<dbReference type="EC" id="3.1.3.-" evidence="7"/>
<accession>A0A512H908</accession>
<keyword evidence="5 7" id="KW-0119">Carbohydrate metabolism</keyword>
<feature type="active site" description="Proton donor" evidence="8">
    <location>
        <position position="14"/>
    </location>
</feature>
<protein>
    <recommendedName>
        <fullName evidence="6 7">D,D-heptose 1,7-bisphosphate phosphatase</fullName>
        <ecNumber evidence="7">3.1.3.-</ecNumber>
    </recommendedName>
</protein>
<evidence type="ECO:0000256" key="4">
    <source>
        <dbReference type="ARBA" id="ARBA00022801"/>
    </source>
</evidence>
<evidence type="ECO:0000256" key="2">
    <source>
        <dbReference type="ARBA" id="ARBA00022490"/>
    </source>
</evidence>
<feature type="binding site" evidence="11">
    <location>
        <position position="93"/>
    </location>
    <ligand>
        <name>Zn(2+)</name>
        <dbReference type="ChEBI" id="CHEBI:29105"/>
    </ligand>
</feature>
<keyword evidence="3 11" id="KW-0479">Metal-binding</keyword>
<keyword evidence="4 7" id="KW-0378">Hydrolase</keyword>
<reference evidence="12 13" key="1">
    <citation type="submission" date="2019-07" db="EMBL/GenBank/DDBJ databases">
        <title>Whole genome shotgun sequence of Rhodospirillum oryzae NBRC 107573.</title>
        <authorList>
            <person name="Hosoyama A."/>
            <person name="Uohara A."/>
            <person name="Ohji S."/>
            <person name="Ichikawa N."/>
        </authorList>
    </citation>
    <scope>NUCLEOTIDE SEQUENCE [LARGE SCALE GENOMIC DNA]</scope>
    <source>
        <strain evidence="12 13">NBRC 107573</strain>
    </source>
</reference>
<dbReference type="SUPFAM" id="SSF56784">
    <property type="entry name" value="HAD-like"/>
    <property type="match status" value="1"/>
</dbReference>
<dbReference type="NCBIfam" id="TIGR01656">
    <property type="entry name" value="Histidinol-ppas"/>
    <property type="match status" value="1"/>
</dbReference>
<comment type="similarity">
    <text evidence="7">Belongs to the gmhB family.</text>
</comment>
<dbReference type="PIRSF" id="PIRSF004682">
    <property type="entry name" value="GmhB"/>
    <property type="match status" value="1"/>
</dbReference>
<keyword evidence="11" id="KW-0460">Magnesium</keyword>
<feature type="binding site" evidence="11">
    <location>
        <position position="12"/>
    </location>
    <ligand>
        <name>Mg(2+)</name>
        <dbReference type="ChEBI" id="CHEBI:18420"/>
    </ligand>
</feature>
<evidence type="ECO:0000256" key="1">
    <source>
        <dbReference type="ARBA" id="ARBA00004496"/>
    </source>
</evidence>
<organism evidence="12 13">
    <name type="scientific">Pararhodospirillum oryzae</name>
    <dbReference type="NCBI Taxonomy" id="478448"/>
    <lineage>
        <taxon>Bacteria</taxon>
        <taxon>Pseudomonadati</taxon>
        <taxon>Pseudomonadota</taxon>
        <taxon>Alphaproteobacteria</taxon>
        <taxon>Rhodospirillales</taxon>
        <taxon>Rhodospirillaceae</taxon>
        <taxon>Pararhodospirillum</taxon>
    </lineage>
</organism>
<dbReference type="RefSeq" id="WP_147163961.1">
    <property type="nucleotide sequence ID" value="NZ_BJZO01000054.1"/>
</dbReference>
<evidence type="ECO:0000313" key="12">
    <source>
        <dbReference type="EMBL" id="GEO81939.1"/>
    </source>
</evidence>
<feature type="binding site" evidence="9">
    <location>
        <begin position="20"/>
        <end position="23"/>
    </location>
    <ligand>
        <name>substrate</name>
    </ligand>
</feature>
<evidence type="ECO:0000256" key="10">
    <source>
        <dbReference type="PIRSR" id="PIRSR004682-3"/>
    </source>
</evidence>
<evidence type="ECO:0000256" key="3">
    <source>
        <dbReference type="ARBA" id="ARBA00022723"/>
    </source>
</evidence>
<dbReference type="PANTHER" id="PTHR42891:SF1">
    <property type="entry name" value="D-GLYCERO-BETA-D-MANNO-HEPTOSE-1,7-BISPHOSPHATE 7-PHOSPHATASE"/>
    <property type="match status" value="1"/>
</dbReference>
<dbReference type="InterPro" id="IPR004446">
    <property type="entry name" value="Heptose_bisP_phosphatase"/>
</dbReference>
<evidence type="ECO:0000313" key="13">
    <source>
        <dbReference type="Proteomes" id="UP000321567"/>
    </source>
</evidence>
<proteinExistence type="inferred from homology"/>
<dbReference type="GO" id="GO:0046872">
    <property type="term" value="F:metal ion binding"/>
    <property type="evidence" value="ECO:0007669"/>
    <property type="project" value="UniProtKB-KW"/>
</dbReference>
<dbReference type="Pfam" id="PF13242">
    <property type="entry name" value="Hydrolase_like"/>
    <property type="match status" value="1"/>
</dbReference>
<feature type="binding site" evidence="11">
    <location>
        <position position="101"/>
    </location>
    <ligand>
        <name>Zn(2+)</name>
        <dbReference type="ChEBI" id="CHEBI:29105"/>
    </ligand>
</feature>
<feature type="binding site" evidence="11">
    <location>
        <position position="95"/>
    </location>
    <ligand>
        <name>Zn(2+)</name>
        <dbReference type="ChEBI" id="CHEBI:29105"/>
    </ligand>
</feature>
<dbReference type="InterPro" id="IPR006543">
    <property type="entry name" value="Histidinol-phos"/>
</dbReference>
<dbReference type="InterPro" id="IPR036412">
    <property type="entry name" value="HAD-like_sf"/>
</dbReference>
<dbReference type="Gene3D" id="3.40.50.1000">
    <property type="entry name" value="HAD superfamily/HAD-like"/>
    <property type="match status" value="1"/>
</dbReference>
<comment type="cofactor">
    <cofactor evidence="11">
        <name>Zn(2+)</name>
        <dbReference type="ChEBI" id="CHEBI:29105"/>
    </cofactor>
</comment>
<sequence>MAPPSRRAVLLDRDGTINVDVHYLSDPDQLRLLPGAAQGLRRLQAAGFALIVVTNQSGVARGVIDPEVLDRIHDRFHALLAEEGVTLTGLHACVHGPDDDCACRKPRPGLVEAAQALTPFDPAQSYMIGDKQADLDLGLGVGACSILVRTGHGRETEAEGAPGAAFVADSLDEAASFILAREAAR</sequence>
<keyword evidence="11" id="KW-0862">Zinc</keyword>
<evidence type="ECO:0000256" key="9">
    <source>
        <dbReference type="PIRSR" id="PIRSR004682-2"/>
    </source>
</evidence>
<evidence type="ECO:0000256" key="11">
    <source>
        <dbReference type="PIRSR" id="PIRSR004682-4"/>
    </source>
</evidence>
<dbReference type="CDD" id="cd07503">
    <property type="entry name" value="HAD_HisB-N"/>
    <property type="match status" value="1"/>
</dbReference>
<dbReference type="GO" id="GO:0005737">
    <property type="term" value="C:cytoplasm"/>
    <property type="evidence" value="ECO:0007669"/>
    <property type="project" value="UniProtKB-SubCell"/>
</dbReference>
<name>A0A512H908_9PROT</name>
<feature type="binding site" evidence="11">
    <location>
        <position position="131"/>
    </location>
    <ligand>
        <name>Mg(2+)</name>
        <dbReference type="ChEBI" id="CHEBI:18420"/>
    </ligand>
</feature>
<evidence type="ECO:0000256" key="8">
    <source>
        <dbReference type="PIRSR" id="PIRSR004682-1"/>
    </source>
</evidence>
<feature type="binding site" evidence="9">
    <location>
        <position position="131"/>
    </location>
    <ligand>
        <name>substrate</name>
    </ligand>
</feature>
<feature type="binding site" evidence="11">
    <location>
        <position position="130"/>
    </location>
    <ligand>
        <name>Mg(2+)</name>
        <dbReference type="ChEBI" id="CHEBI:18420"/>
    </ligand>
</feature>
<feature type="active site" description="Nucleophile" evidence="8">
    <location>
        <position position="12"/>
    </location>
</feature>
<comment type="caution">
    <text evidence="12">The sequence shown here is derived from an EMBL/GenBank/DDBJ whole genome shotgun (WGS) entry which is preliminary data.</text>
</comment>
<dbReference type="GO" id="GO:0016791">
    <property type="term" value="F:phosphatase activity"/>
    <property type="evidence" value="ECO:0007669"/>
    <property type="project" value="InterPro"/>
</dbReference>
<comment type="cofactor">
    <cofactor evidence="11">
        <name>Mg(2+)</name>
        <dbReference type="ChEBI" id="CHEBI:18420"/>
    </cofactor>
</comment>
<comment type="subcellular location">
    <subcellularLocation>
        <location evidence="1 7">Cytoplasm</location>
    </subcellularLocation>
</comment>
<feature type="site" description="Stabilizes the phosphoryl group" evidence="10">
    <location>
        <position position="54"/>
    </location>
</feature>
<feature type="binding site" evidence="11">
    <location>
        <position position="14"/>
    </location>
    <ligand>
        <name>Mg(2+)</name>
        <dbReference type="ChEBI" id="CHEBI:18420"/>
    </ligand>
</feature>
<dbReference type="InterPro" id="IPR006549">
    <property type="entry name" value="HAD-SF_hydro_IIIA"/>
</dbReference>
<keyword evidence="13" id="KW-1185">Reference proteome</keyword>
<evidence type="ECO:0000256" key="5">
    <source>
        <dbReference type="ARBA" id="ARBA00023277"/>
    </source>
</evidence>
<evidence type="ECO:0000256" key="7">
    <source>
        <dbReference type="PIRNR" id="PIRNR004682"/>
    </source>
</evidence>
<feature type="site" description="Stabilizes the phosphoryl group" evidence="10">
    <location>
        <position position="105"/>
    </location>
</feature>
<dbReference type="NCBIfam" id="TIGR01662">
    <property type="entry name" value="HAD-SF-IIIA"/>
    <property type="match status" value="1"/>
</dbReference>
<dbReference type="AlphaFoldDB" id="A0A512H908"/>
<dbReference type="OrthoDB" id="9814110at2"/>
<feature type="binding site" evidence="9">
    <location>
        <begin position="104"/>
        <end position="105"/>
    </location>
    <ligand>
        <name>substrate</name>
    </ligand>
</feature>
<dbReference type="EMBL" id="BJZO01000054">
    <property type="protein sequence ID" value="GEO81939.1"/>
    <property type="molecule type" value="Genomic_DNA"/>
</dbReference>
<dbReference type="PANTHER" id="PTHR42891">
    <property type="entry name" value="D-GLYCERO-BETA-D-MANNO-HEPTOSE-1,7-BISPHOSPHATE 7-PHOSPHATASE"/>
    <property type="match status" value="1"/>
</dbReference>
<feature type="binding site" evidence="11">
    <location>
        <position position="103"/>
    </location>
    <ligand>
        <name>Zn(2+)</name>
        <dbReference type="ChEBI" id="CHEBI:29105"/>
    </ligand>
</feature>
<feature type="site" description="Contributes to substrate recognition" evidence="10">
    <location>
        <position position="104"/>
    </location>
</feature>
<dbReference type="InterPro" id="IPR023214">
    <property type="entry name" value="HAD_sf"/>
</dbReference>
<dbReference type="GO" id="GO:0005975">
    <property type="term" value="P:carbohydrate metabolic process"/>
    <property type="evidence" value="ECO:0007669"/>
    <property type="project" value="InterPro"/>
</dbReference>
<evidence type="ECO:0000256" key="6">
    <source>
        <dbReference type="ARBA" id="ARBA00031828"/>
    </source>
</evidence>
<feature type="binding site" evidence="9">
    <location>
        <begin position="12"/>
        <end position="14"/>
    </location>
    <ligand>
        <name>substrate</name>
    </ligand>
</feature>